<proteinExistence type="predicted"/>
<dbReference type="AlphaFoldDB" id="A0A9I9DAG2"/>
<name>A0A9I9DAG2_CUCME</name>
<sequence length="60" mass="6589">MRFVLLCEREEEAGQKFGLKKESAAVERAACGGIGPRRNGGVRRAGAGQWLNVKIGFRKK</sequence>
<dbReference type="Gramene" id="MELO3C015768.2.1">
    <property type="protein sequence ID" value="MELO3C015768.2.1"/>
    <property type="gene ID" value="MELO3C015768.2"/>
</dbReference>
<reference evidence="1" key="1">
    <citation type="submission" date="2023-03" db="UniProtKB">
        <authorList>
            <consortium name="EnsemblPlants"/>
        </authorList>
    </citation>
    <scope>IDENTIFICATION</scope>
</reference>
<accession>A0A9I9DAG2</accession>
<dbReference type="EnsemblPlants" id="MELO3C015768.2.1">
    <property type="protein sequence ID" value="MELO3C015768.2.1"/>
    <property type="gene ID" value="MELO3C015768.2"/>
</dbReference>
<organism evidence="1">
    <name type="scientific">Cucumis melo</name>
    <name type="common">Muskmelon</name>
    <dbReference type="NCBI Taxonomy" id="3656"/>
    <lineage>
        <taxon>Eukaryota</taxon>
        <taxon>Viridiplantae</taxon>
        <taxon>Streptophyta</taxon>
        <taxon>Embryophyta</taxon>
        <taxon>Tracheophyta</taxon>
        <taxon>Spermatophyta</taxon>
        <taxon>Magnoliopsida</taxon>
        <taxon>eudicotyledons</taxon>
        <taxon>Gunneridae</taxon>
        <taxon>Pentapetalae</taxon>
        <taxon>rosids</taxon>
        <taxon>fabids</taxon>
        <taxon>Cucurbitales</taxon>
        <taxon>Cucurbitaceae</taxon>
        <taxon>Benincaseae</taxon>
        <taxon>Cucumis</taxon>
    </lineage>
</organism>
<evidence type="ECO:0000313" key="1">
    <source>
        <dbReference type="EnsemblPlants" id="MELO3C015768.2.1"/>
    </source>
</evidence>
<protein>
    <submittedName>
        <fullName evidence="1">Uncharacterized protein</fullName>
    </submittedName>
</protein>